<dbReference type="Pfam" id="PF02543">
    <property type="entry name" value="Carbam_trans_N"/>
    <property type="match status" value="1"/>
</dbReference>
<dbReference type="InterPro" id="IPR043129">
    <property type="entry name" value="ATPase_NBD"/>
</dbReference>
<dbReference type="Pfam" id="PF16861">
    <property type="entry name" value="Carbam_trans_C"/>
    <property type="match status" value="1"/>
</dbReference>
<evidence type="ECO:0000259" key="3">
    <source>
        <dbReference type="Pfam" id="PF16861"/>
    </source>
</evidence>
<accession>A0A1F8BNG7</accession>
<dbReference type="CDD" id="cd24100">
    <property type="entry name" value="ASKHA_NBD_MJ1051-like_N"/>
    <property type="match status" value="1"/>
</dbReference>
<feature type="domain" description="Carbamoyltransferase C-terminal" evidence="3">
    <location>
        <begin position="414"/>
        <end position="586"/>
    </location>
</feature>
<protein>
    <recommendedName>
        <fullName evidence="6">Carbamoyl transferase</fullName>
    </recommendedName>
</protein>
<evidence type="ECO:0000259" key="2">
    <source>
        <dbReference type="Pfam" id="PF02543"/>
    </source>
</evidence>
<reference evidence="4 5" key="1">
    <citation type="journal article" date="2016" name="Nat. Commun.">
        <title>Thousands of microbial genomes shed light on interconnected biogeochemical processes in an aquifer system.</title>
        <authorList>
            <person name="Anantharaman K."/>
            <person name="Brown C.T."/>
            <person name="Hug L.A."/>
            <person name="Sharon I."/>
            <person name="Castelle C.J."/>
            <person name="Probst A.J."/>
            <person name="Thomas B.C."/>
            <person name="Singh A."/>
            <person name="Wilkins M.J."/>
            <person name="Karaoz U."/>
            <person name="Brodie E.L."/>
            <person name="Williams K.H."/>
            <person name="Hubbard S.S."/>
            <person name="Banfield J.F."/>
        </authorList>
    </citation>
    <scope>NUCLEOTIDE SEQUENCE [LARGE SCALE GENOMIC DNA]</scope>
</reference>
<sequence length="587" mass="67087">MIVVGFYKGHNATACVLKDGKILASASEERFVRIKNVDTFPTNSIKFCLDFIGAKVADVDLFVRTYKHAEGFVTSKGKTVMTKPLEYQRWLAKTFDRLLFYLPSLNSLTRETYAYFSKFLLTPYYQSKFRTNMANFLKVDPQKIIFADHHSCHAYAPYYGFITNEEKKQDYLVITLDGEGDEDCGGIWLVKSGKWEKIATVSYGDSIAAFYGYITSYLGMKINEHEYKVMGLAPYVSEYEIKKVYPIFKDLFWIDDNLVMHSKIHSGSYPYYLEKYLRGMRFDGIAGAAQLLAENVAIDLVKKAIRKTGIKNIILSGGFFMNVKVNQKIAKLSEVKRLFVCPSASDESSVFGAAYFGFKYLCKEKGINFRPETLDNLYLGPNFEDKGLKKAMIKAKISKKYKINKYKNIEKVIADLLAEGKIVGRFTGRMEWGARALGNRSILMDPRSKDKIRELNDQVKSRDFWMPFAATIIDEYKTKYLRNTDKSDGRFMVMAYDTTDLGKKNLSAAIHPYDETCRPQILSRIDNPKYYKLIKYFQGKTGVGAVLNTSFNYHGEPIVCTPDDALHTFEVTGLKYLALENCLIAKE</sequence>
<dbReference type="Proteomes" id="UP000176725">
    <property type="component" value="Unassembled WGS sequence"/>
</dbReference>
<comment type="caution">
    <text evidence="4">The sequence shown here is derived from an EMBL/GenBank/DDBJ whole genome shotgun (WGS) entry which is preliminary data.</text>
</comment>
<dbReference type="InterPro" id="IPR031730">
    <property type="entry name" value="Carbam_trans_C"/>
</dbReference>
<evidence type="ECO:0000256" key="1">
    <source>
        <dbReference type="ARBA" id="ARBA00006129"/>
    </source>
</evidence>
<dbReference type="InterPro" id="IPR003696">
    <property type="entry name" value="Carbtransf_dom"/>
</dbReference>
<dbReference type="InterPro" id="IPR051338">
    <property type="entry name" value="NodU/CmcH_Carbamoyltrnsfr"/>
</dbReference>
<dbReference type="SUPFAM" id="SSF53067">
    <property type="entry name" value="Actin-like ATPase domain"/>
    <property type="match status" value="1"/>
</dbReference>
<proteinExistence type="inferred from homology"/>
<dbReference type="PANTHER" id="PTHR34847">
    <property type="entry name" value="NODULATION PROTEIN U"/>
    <property type="match status" value="1"/>
</dbReference>
<organism evidence="4 5">
    <name type="scientific">Candidatus Woesebacteria bacterium RIFCSPLOWO2_01_FULL_39_25</name>
    <dbReference type="NCBI Taxonomy" id="1802521"/>
    <lineage>
        <taxon>Bacteria</taxon>
        <taxon>Candidatus Woeseibacteriota</taxon>
    </lineage>
</organism>
<dbReference type="PANTHER" id="PTHR34847:SF1">
    <property type="entry name" value="NODULATION PROTEIN U"/>
    <property type="match status" value="1"/>
</dbReference>
<gene>
    <name evidence="4" type="ORF">A2893_04595</name>
</gene>
<dbReference type="GO" id="GO:0003824">
    <property type="term" value="F:catalytic activity"/>
    <property type="evidence" value="ECO:0007669"/>
    <property type="project" value="InterPro"/>
</dbReference>
<evidence type="ECO:0008006" key="6">
    <source>
        <dbReference type="Google" id="ProtNLM"/>
    </source>
</evidence>
<dbReference type="Gene3D" id="3.90.870.20">
    <property type="entry name" value="Carbamoyltransferase, C-terminal domain"/>
    <property type="match status" value="1"/>
</dbReference>
<dbReference type="STRING" id="1802521.A2893_04595"/>
<dbReference type="InterPro" id="IPR038152">
    <property type="entry name" value="Carbam_trans_C_sf"/>
</dbReference>
<comment type="similarity">
    <text evidence="1">Belongs to the NodU/CmcH family.</text>
</comment>
<dbReference type="EMBL" id="MGHH01000007">
    <property type="protein sequence ID" value="OGM64905.1"/>
    <property type="molecule type" value="Genomic_DNA"/>
</dbReference>
<evidence type="ECO:0000313" key="4">
    <source>
        <dbReference type="EMBL" id="OGM64905.1"/>
    </source>
</evidence>
<dbReference type="AlphaFoldDB" id="A0A1F8BNG7"/>
<evidence type="ECO:0000313" key="5">
    <source>
        <dbReference type="Proteomes" id="UP000176725"/>
    </source>
</evidence>
<feature type="domain" description="Carbamoyltransferase" evidence="2">
    <location>
        <begin position="10"/>
        <end position="354"/>
    </location>
</feature>
<name>A0A1F8BNG7_9BACT</name>
<dbReference type="Gene3D" id="3.30.420.40">
    <property type="match status" value="2"/>
</dbReference>